<evidence type="ECO:0000256" key="6">
    <source>
        <dbReference type="ARBA" id="ARBA00022989"/>
    </source>
</evidence>
<dbReference type="Gene3D" id="1.10.3720.10">
    <property type="entry name" value="MetI-like"/>
    <property type="match status" value="1"/>
</dbReference>
<sequence>MNDFIDMFFNPELILKVLPDLVAVGLVNTLILAISATLIALLIGMLIAMALISRHRWLSWPARVYVDLLRGLPVILTIFLIGQGLPYMGVQPFGPSAYPYGIVSLGLIGSAYMAEIFRSGIQSIHHGQLEAARALGMSYGTAMARIVVPQGVRNVFPALTNQFIGIVKDTSLVYVLGLAVGERELYRIGQDMSQRVGNLSPLVAAGLVYLLITVPLTYYVNWLDKRLRTGKVPVIIEDAVDTTESEGAHA</sequence>
<evidence type="ECO:0000313" key="11">
    <source>
        <dbReference type="Proteomes" id="UP000288603"/>
    </source>
</evidence>
<dbReference type="CDD" id="cd06261">
    <property type="entry name" value="TM_PBP2"/>
    <property type="match status" value="1"/>
</dbReference>
<dbReference type="RefSeq" id="WP_128500129.1">
    <property type="nucleotide sequence ID" value="NZ_RZNC01000007.1"/>
</dbReference>
<evidence type="ECO:0000313" key="10">
    <source>
        <dbReference type="EMBL" id="RWZ58311.1"/>
    </source>
</evidence>
<reference evidence="10 11" key="1">
    <citation type="submission" date="2018-12" db="EMBL/GenBank/DDBJ databases">
        <authorList>
            <person name="Li F."/>
        </authorList>
    </citation>
    <scope>NUCLEOTIDE SEQUENCE [LARGE SCALE GENOMIC DNA]</scope>
    <source>
        <strain evidence="10 11">8H24J-4-2</strain>
    </source>
</reference>
<protein>
    <submittedName>
        <fullName evidence="10">Amino acid ABC transporter permease</fullName>
    </submittedName>
</protein>
<dbReference type="GO" id="GO:0022857">
    <property type="term" value="F:transmembrane transporter activity"/>
    <property type="evidence" value="ECO:0007669"/>
    <property type="project" value="InterPro"/>
</dbReference>
<evidence type="ECO:0000256" key="3">
    <source>
        <dbReference type="ARBA" id="ARBA00022475"/>
    </source>
</evidence>
<evidence type="ECO:0000259" key="9">
    <source>
        <dbReference type="PROSITE" id="PS50928"/>
    </source>
</evidence>
<feature type="transmembrane region" description="Helical" evidence="8">
    <location>
        <begin position="64"/>
        <end position="85"/>
    </location>
</feature>
<feature type="domain" description="ABC transmembrane type-1" evidence="9">
    <location>
        <begin position="26"/>
        <end position="220"/>
    </location>
</feature>
<comment type="subcellular location">
    <subcellularLocation>
        <location evidence="1 8">Cell membrane</location>
        <topology evidence="1 8">Multi-pass membrane protein</topology>
    </subcellularLocation>
</comment>
<keyword evidence="4 8" id="KW-0812">Transmembrane</keyword>
<keyword evidence="3" id="KW-1003">Cell membrane</keyword>
<dbReference type="InterPro" id="IPR043429">
    <property type="entry name" value="ArtM/GltK/GlnP/TcyL/YhdX-like"/>
</dbReference>
<dbReference type="SUPFAM" id="SSF161098">
    <property type="entry name" value="MetI-like"/>
    <property type="match status" value="1"/>
</dbReference>
<dbReference type="PANTHER" id="PTHR30614:SF0">
    <property type="entry name" value="L-CYSTINE TRANSPORT SYSTEM PERMEASE PROTEIN TCYL"/>
    <property type="match status" value="1"/>
</dbReference>
<evidence type="ECO:0000256" key="8">
    <source>
        <dbReference type="RuleBase" id="RU363032"/>
    </source>
</evidence>
<evidence type="ECO:0000256" key="5">
    <source>
        <dbReference type="ARBA" id="ARBA00022970"/>
    </source>
</evidence>
<name>A0A444Q3G0_9MICO</name>
<evidence type="ECO:0000256" key="2">
    <source>
        <dbReference type="ARBA" id="ARBA00022448"/>
    </source>
</evidence>
<comment type="caution">
    <text evidence="10">The sequence shown here is derived from an EMBL/GenBank/DDBJ whole genome shotgun (WGS) entry which is preliminary data.</text>
</comment>
<dbReference type="PANTHER" id="PTHR30614">
    <property type="entry name" value="MEMBRANE COMPONENT OF AMINO ACID ABC TRANSPORTER"/>
    <property type="match status" value="1"/>
</dbReference>
<evidence type="ECO:0000256" key="1">
    <source>
        <dbReference type="ARBA" id="ARBA00004651"/>
    </source>
</evidence>
<dbReference type="InterPro" id="IPR010065">
    <property type="entry name" value="AA_ABC_transptr_permease_3TM"/>
</dbReference>
<keyword evidence="11" id="KW-1185">Reference proteome</keyword>
<dbReference type="NCBIfam" id="TIGR01726">
    <property type="entry name" value="HEQRo_perm_3TM"/>
    <property type="match status" value="1"/>
</dbReference>
<keyword evidence="2 8" id="KW-0813">Transport</keyword>
<accession>A0A444Q3G0</accession>
<dbReference type="GO" id="GO:0006865">
    <property type="term" value="P:amino acid transport"/>
    <property type="evidence" value="ECO:0007669"/>
    <property type="project" value="UniProtKB-KW"/>
</dbReference>
<evidence type="ECO:0000256" key="4">
    <source>
        <dbReference type="ARBA" id="ARBA00022692"/>
    </source>
</evidence>
<dbReference type="EMBL" id="RZNC01000007">
    <property type="protein sequence ID" value="RWZ58311.1"/>
    <property type="molecule type" value="Genomic_DNA"/>
</dbReference>
<dbReference type="AlphaFoldDB" id="A0A444Q3G0"/>
<comment type="similarity">
    <text evidence="8">Belongs to the binding-protein-dependent transport system permease family.</text>
</comment>
<dbReference type="InterPro" id="IPR000515">
    <property type="entry name" value="MetI-like"/>
</dbReference>
<feature type="transmembrane region" description="Helical" evidence="8">
    <location>
        <begin position="30"/>
        <end position="52"/>
    </location>
</feature>
<gene>
    <name evidence="10" type="ORF">ELQ92_14915</name>
</gene>
<keyword evidence="5" id="KW-0029">Amino-acid transport</keyword>
<dbReference type="InterPro" id="IPR035906">
    <property type="entry name" value="MetI-like_sf"/>
</dbReference>
<proteinExistence type="inferred from homology"/>
<keyword evidence="7 8" id="KW-0472">Membrane</keyword>
<feature type="transmembrane region" description="Helical" evidence="8">
    <location>
        <begin position="202"/>
        <end position="220"/>
    </location>
</feature>
<dbReference type="GO" id="GO:0043190">
    <property type="term" value="C:ATP-binding cassette (ABC) transporter complex"/>
    <property type="evidence" value="ECO:0007669"/>
    <property type="project" value="InterPro"/>
</dbReference>
<dbReference type="Pfam" id="PF00528">
    <property type="entry name" value="BPD_transp_1"/>
    <property type="match status" value="1"/>
</dbReference>
<keyword evidence="6 8" id="KW-1133">Transmembrane helix</keyword>
<dbReference type="Proteomes" id="UP000288603">
    <property type="component" value="Unassembled WGS sequence"/>
</dbReference>
<dbReference type="PROSITE" id="PS50928">
    <property type="entry name" value="ABC_TM1"/>
    <property type="match status" value="1"/>
</dbReference>
<evidence type="ECO:0000256" key="7">
    <source>
        <dbReference type="ARBA" id="ARBA00023136"/>
    </source>
</evidence>
<dbReference type="OrthoDB" id="9814902at2"/>
<organism evidence="10 11">
    <name type="scientific">Labedella populi</name>
    <dbReference type="NCBI Taxonomy" id="2498850"/>
    <lineage>
        <taxon>Bacteria</taxon>
        <taxon>Bacillati</taxon>
        <taxon>Actinomycetota</taxon>
        <taxon>Actinomycetes</taxon>
        <taxon>Micrococcales</taxon>
        <taxon>Microbacteriaceae</taxon>
        <taxon>Labedella</taxon>
    </lineage>
</organism>